<feature type="region of interest" description="Disordered" evidence="1">
    <location>
        <begin position="252"/>
        <end position="287"/>
    </location>
</feature>
<feature type="compositionally biased region" description="Basic and acidic residues" evidence="1">
    <location>
        <begin position="256"/>
        <end position="272"/>
    </location>
</feature>
<keyword evidence="2" id="KW-1133">Transmembrane helix</keyword>
<accession>A0A5J6TTD9</accession>
<gene>
    <name evidence="3" type="primary">45</name>
    <name evidence="3" type="ORF">PBI_CURIOSIUM_45</name>
</gene>
<evidence type="ECO:0000256" key="2">
    <source>
        <dbReference type="SAM" id="Phobius"/>
    </source>
</evidence>
<keyword evidence="2" id="KW-0472">Membrane</keyword>
<feature type="transmembrane region" description="Helical" evidence="2">
    <location>
        <begin position="26"/>
        <end position="46"/>
    </location>
</feature>
<dbReference type="RefSeq" id="YP_009953033.1">
    <property type="nucleotide sequence ID" value="NC_051618.1"/>
</dbReference>
<feature type="transmembrane region" description="Helical" evidence="2">
    <location>
        <begin position="175"/>
        <end position="199"/>
    </location>
</feature>
<keyword evidence="2" id="KW-0812">Transmembrane</keyword>
<reference evidence="3 4" key="1">
    <citation type="submission" date="2019-07" db="EMBL/GenBank/DDBJ databases">
        <authorList>
            <person name="Divens A.M."/>
            <person name="Garlena R.A."/>
            <person name="Russell D.A."/>
            <person name="Pope W.H."/>
            <person name="Jacobs-Sera D."/>
            <person name="Hatfull G.F."/>
        </authorList>
    </citation>
    <scope>NUCLEOTIDE SEQUENCE [LARGE SCALE GENOMIC DNA]</scope>
</reference>
<evidence type="ECO:0000256" key="1">
    <source>
        <dbReference type="SAM" id="MobiDB-lite"/>
    </source>
</evidence>
<dbReference type="Proteomes" id="UP000326870">
    <property type="component" value="Segment"/>
</dbReference>
<evidence type="ECO:0000313" key="4">
    <source>
        <dbReference type="Proteomes" id="UP000326870"/>
    </source>
</evidence>
<feature type="transmembrane region" description="Helical" evidence="2">
    <location>
        <begin position="96"/>
        <end position="119"/>
    </location>
</feature>
<evidence type="ECO:0000313" key="3">
    <source>
        <dbReference type="EMBL" id="QFG14090.1"/>
    </source>
</evidence>
<feature type="transmembrane region" description="Helical" evidence="2">
    <location>
        <begin position="219"/>
        <end position="241"/>
    </location>
</feature>
<dbReference type="GeneID" id="60324498"/>
<keyword evidence="4" id="KW-1185">Reference proteome</keyword>
<organism evidence="3 4">
    <name type="scientific">Mycobacterium phage Curiosium</name>
    <dbReference type="NCBI Taxonomy" id="2599859"/>
    <lineage>
        <taxon>Viruses</taxon>
        <taxon>Duplodnaviria</taxon>
        <taxon>Heunggongvirae</taxon>
        <taxon>Uroviricota</taxon>
        <taxon>Caudoviricetes</taxon>
        <taxon>Weiservirinae</taxon>
        <taxon>Anayavirus</taxon>
        <taxon>Anayavirus curiosium</taxon>
    </lineage>
</organism>
<dbReference type="KEGG" id="vg:60324498"/>
<name>A0A5J6TTD9_9CAUD</name>
<feature type="transmembrane region" description="Helical" evidence="2">
    <location>
        <begin position="139"/>
        <end position="163"/>
    </location>
</feature>
<proteinExistence type="predicted"/>
<feature type="transmembrane region" description="Helical" evidence="2">
    <location>
        <begin position="66"/>
        <end position="84"/>
    </location>
</feature>
<sequence>MTTAAYLALTAALIARRKTWRARYEAAASLTLAFAGIGFLLQGRTATQTLGQGLHCIFGVRHLDDFLGHLCWIGAAVALAYYVLQRLAPTEAISGLLNMWVHPVLTVAVPVMFALLILHEQASGADELATLATAAHTPWLVAYRVVFALVLTYLLGLCLRLLHHLSGQVHGVTRALVCMYVFAGVLAAAAALVPVPHLLLSDHTHGTIGQHGHTWELVIAPGLMAASAIVTSFATTFSWWLKMRPYSGLLRKTRTQRRERQRDTLQSHRDRLQPGGDLQLGSDPVAS</sequence>
<protein>
    <submittedName>
        <fullName evidence="3">Membrane protein</fullName>
    </submittedName>
</protein>
<dbReference type="EMBL" id="MN234226">
    <property type="protein sequence ID" value="QFG14090.1"/>
    <property type="molecule type" value="Genomic_DNA"/>
</dbReference>